<evidence type="ECO:0000256" key="14">
    <source>
        <dbReference type="ARBA" id="ARBA00066633"/>
    </source>
</evidence>
<evidence type="ECO:0000256" key="10">
    <source>
        <dbReference type="ARBA" id="ARBA00023306"/>
    </source>
</evidence>
<dbReference type="EC" id="6.3.2.13" evidence="14 19"/>
<comment type="caution">
    <text evidence="19">Lacks conserved residue(s) required for the propagation of feature annotation.</text>
</comment>
<dbReference type="SUPFAM" id="SSF53623">
    <property type="entry name" value="MurD-like peptide ligases, catalytic domain"/>
    <property type="match status" value="1"/>
</dbReference>
<evidence type="ECO:0000313" key="24">
    <source>
        <dbReference type="EMBL" id="SKA83406.1"/>
    </source>
</evidence>
<keyword evidence="7 19" id="KW-0067">ATP-binding</keyword>
<evidence type="ECO:0000256" key="9">
    <source>
        <dbReference type="ARBA" id="ARBA00022984"/>
    </source>
</evidence>
<dbReference type="GO" id="GO:0005737">
    <property type="term" value="C:cytoplasm"/>
    <property type="evidence" value="ECO:0007669"/>
    <property type="project" value="UniProtKB-SubCell"/>
</dbReference>
<keyword evidence="11 19" id="KW-0961">Cell wall biogenesis/degradation</keyword>
<comment type="subcellular location">
    <subcellularLocation>
        <location evidence="19 20">Cytoplasm</location>
    </subcellularLocation>
</comment>
<evidence type="ECO:0000256" key="13">
    <source>
        <dbReference type="ARBA" id="ARBA00056782"/>
    </source>
</evidence>
<evidence type="ECO:0000256" key="18">
    <source>
        <dbReference type="ARBA" id="ARBA00081560"/>
    </source>
</evidence>
<keyword evidence="9 19" id="KW-0573">Peptidoglycan synthesis</keyword>
<dbReference type="STRING" id="1147123.SAMN05443428_10583"/>
<dbReference type="InterPro" id="IPR004101">
    <property type="entry name" value="Mur_ligase_C"/>
</dbReference>
<dbReference type="NCBIfam" id="NF001126">
    <property type="entry name" value="PRK00139.1-4"/>
    <property type="match status" value="1"/>
</dbReference>
<dbReference type="PANTHER" id="PTHR23135">
    <property type="entry name" value="MUR LIGASE FAMILY MEMBER"/>
    <property type="match status" value="1"/>
</dbReference>
<dbReference type="InterPro" id="IPR013221">
    <property type="entry name" value="Mur_ligase_cen"/>
</dbReference>
<dbReference type="InterPro" id="IPR005761">
    <property type="entry name" value="UDP-N-AcMur-Glu-dNH2Pim_ligase"/>
</dbReference>
<protein>
    <recommendedName>
        <fullName evidence="15 19">UDP-N-acetylmuramoyl-L-alanyl-D-glutamate--2,6-diaminopimelate ligase</fullName>
        <ecNumber evidence="14 19">6.3.2.13</ecNumber>
    </recommendedName>
    <alternativeName>
        <fullName evidence="16 19">Meso-A2pm-adding enzyme</fullName>
    </alternativeName>
    <alternativeName>
        <fullName evidence="17 19">Meso-diaminopimelate-adding enzyme</fullName>
    </alternativeName>
    <alternativeName>
        <fullName evidence="18 19">UDP-MurNAc-L-Ala-D-Glu:meso-diaminopimelate ligase</fullName>
    </alternativeName>
    <alternativeName>
        <fullName evidence="19">UDP-MurNAc-tripeptide synthetase</fullName>
    </alternativeName>
    <alternativeName>
        <fullName evidence="19">UDP-N-acetylmuramyl-tripeptide synthetase</fullName>
    </alternativeName>
</protein>
<dbReference type="Proteomes" id="UP000190105">
    <property type="component" value="Unassembled WGS sequence"/>
</dbReference>
<dbReference type="GO" id="GO:0051301">
    <property type="term" value="P:cell division"/>
    <property type="evidence" value="ECO:0007669"/>
    <property type="project" value="UniProtKB-KW"/>
</dbReference>
<feature type="domain" description="Mur ligase N-terminal catalytic" evidence="21">
    <location>
        <begin position="21"/>
        <end position="95"/>
    </location>
</feature>
<dbReference type="Pfam" id="PF01225">
    <property type="entry name" value="Mur_ligase"/>
    <property type="match status" value="1"/>
</dbReference>
<organism evidence="24 25">
    <name type="scientific">Caloramator quimbayensis</name>
    <dbReference type="NCBI Taxonomy" id="1147123"/>
    <lineage>
        <taxon>Bacteria</taxon>
        <taxon>Bacillati</taxon>
        <taxon>Bacillota</taxon>
        <taxon>Clostridia</taxon>
        <taxon>Eubacteriales</taxon>
        <taxon>Clostridiaceae</taxon>
        <taxon>Caloramator</taxon>
    </lineage>
</organism>
<feature type="binding site" evidence="19">
    <location>
        <position position="186"/>
    </location>
    <ligand>
        <name>UDP-N-acetyl-alpha-D-muramoyl-L-alanyl-D-glutamate</name>
        <dbReference type="ChEBI" id="CHEBI:83900"/>
    </ligand>
</feature>
<keyword evidence="5 19" id="KW-0132">Cell division</keyword>
<proteinExistence type="inferred from homology"/>
<feature type="binding site" evidence="19">
    <location>
        <position position="29"/>
    </location>
    <ligand>
        <name>UDP-N-acetyl-alpha-D-muramoyl-L-alanyl-D-glutamate</name>
        <dbReference type="ChEBI" id="CHEBI:83900"/>
    </ligand>
</feature>
<dbReference type="AlphaFoldDB" id="A0A1T4X1H6"/>
<dbReference type="InterPro" id="IPR035911">
    <property type="entry name" value="MurE/MurF_N"/>
</dbReference>
<comment type="pathway">
    <text evidence="1 19 20">Cell wall biogenesis; peptidoglycan biosynthesis.</text>
</comment>
<name>A0A1T4X1H6_9CLOT</name>
<dbReference type="InterPro" id="IPR036615">
    <property type="entry name" value="Mur_ligase_C_dom_sf"/>
</dbReference>
<dbReference type="HAMAP" id="MF_00208">
    <property type="entry name" value="MurE"/>
    <property type="match status" value="1"/>
</dbReference>
<dbReference type="GO" id="GO:0008765">
    <property type="term" value="F:UDP-N-acetylmuramoylalanyl-D-glutamate-2,6-diaminopimelate ligase activity"/>
    <property type="evidence" value="ECO:0007669"/>
    <property type="project" value="UniProtKB-UniRule"/>
</dbReference>
<dbReference type="RefSeq" id="WP_078695903.1">
    <property type="nucleotide sequence ID" value="NZ_FUYH01000005.1"/>
</dbReference>
<keyword evidence="6 19" id="KW-0547">Nucleotide-binding</keyword>
<comment type="catalytic activity">
    <reaction evidence="12 19">
        <text>UDP-N-acetyl-alpha-D-muramoyl-L-alanyl-D-glutamate + meso-2,6-diaminopimelate + ATP = UDP-N-acetyl-alpha-D-muramoyl-L-alanyl-gamma-D-glutamyl-meso-2,6-diaminopimelate + ADP + phosphate + H(+)</text>
        <dbReference type="Rhea" id="RHEA:23676"/>
        <dbReference type="ChEBI" id="CHEBI:15378"/>
        <dbReference type="ChEBI" id="CHEBI:30616"/>
        <dbReference type="ChEBI" id="CHEBI:43474"/>
        <dbReference type="ChEBI" id="CHEBI:57791"/>
        <dbReference type="ChEBI" id="CHEBI:83900"/>
        <dbReference type="ChEBI" id="CHEBI:83905"/>
        <dbReference type="ChEBI" id="CHEBI:456216"/>
        <dbReference type="EC" id="6.3.2.13"/>
    </reaction>
</comment>
<feature type="binding site" evidence="19">
    <location>
        <position position="178"/>
    </location>
    <ligand>
        <name>UDP-N-acetyl-alpha-D-muramoyl-L-alanyl-D-glutamate</name>
        <dbReference type="ChEBI" id="CHEBI:83900"/>
    </ligand>
</feature>
<evidence type="ECO:0000313" key="25">
    <source>
        <dbReference type="Proteomes" id="UP000190105"/>
    </source>
</evidence>
<evidence type="ECO:0000256" key="12">
    <source>
        <dbReference type="ARBA" id="ARBA00050251"/>
    </source>
</evidence>
<dbReference type="NCBIfam" id="NF001124">
    <property type="entry name" value="PRK00139.1-2"/>
    <property type="match status" value="1"/>
</dbReference>
<dbReference type="UniPathway" id="UPA00219"/>
<reference evidence="25" key="1">
    <citation type="submission" date="2017-02" db="EMBL/GenBank/DDBJ databases">
        <authorList>
            <person name="Varghese N."/>
            <person name="Submissions S."/>
        </authorList>
    </citation>
    <scope>NUCLEOTIDE SEQUENCE [LARGE SCALE GENOMIC DNA]</scope>
    <source>
        <strain evidence="25">USBA 833</strain>
    </source>
</reference>
<feature type="binding site" evidence="19">
    <location>
        <position position="375"/>
    </location>
    <ligand>
        <name>meso-2,6-diaminopimelate</name>
        <dbReference type="ChEBI" id="CHEBI:57791"/>
    </ligand>
</feature>
<evidence type="ECO:0000256" key="1">
    <source>
        <dbReference type="ARBA" id="ARBA00004752"/>
    </source>
</evidence>
<evidence type="ECO:0000256" key="15">
    <source>
        <dbReference type="ARBA" id="ARBA00072883"/>
    </source>
</evidence>
<dbReference type="GO" id="GO:0005524">
    <property type="term" value="F:ATP binding"/>
    <property type="evidence" value="ECO:0007669"/>
    <property type="project" value="UniProtKB-UniRule"/>
</dbReference>
<feature type="binding site" evidence="19">
    <location>
        <begin position="151"/>
        <end position="152"/>
    </location>
    <ligand>
        <name>UDP-N-acetyl-alpha-D-muramoyl-L-alanyl-D-glutamate</name>
        <dbReference type="ChEBI" id="CHEBI:83900"/>
    </ligand>
</feature>
<keyword evidence="4 19" id="KW-0436">Ligase</keyword>
<feature type="binding site" evidence="19">
    <location>
        <begin position="399"/>
        <end position="402"/>
    </location>
    <ligand>
        <name>meso-2,6-diaminopimelate</name>
        <dbReference type="ChEBI" id="CHEBI:57791"/>
    </ligand>
</feature>
<dbReference type="FunFam" id="3.90.190.20:FF:000006">
    <property type="entry name" value="UDP-N-acetylmuramoyl-L-alanyl-D-glutamate--2,6-diaminopimelate ligase"/>
    <property type="match status" value="1"/>
</dbReference>
<gene>
    <name evidence="19" type="primary">murE</name>
    <name evidence="24" type="ORF">SAMN05443428_10583</name>
</gene>
<dbReference type="InterPro" id="IPR018109">
    <property type="entry name" value="Folylpolyglutamate_synth_CS"/>
</dbReference>
<evidence type="ECO:0000256" key="17">
    <source>
        <dbReference type="ARBA" id="ARBA00076158"/>
    </source>
</evidence>
<comment type="cofactor">
    <cofactor evidence="19">
        <name>Mg(2+)</name>
        <dbReference type="ChEBI" id="CHEBI:18420"/>
    </cofactor>
</comment>
<dbReference type="Pfam" id="PF08245">
    <property type="entry name" value="Mur_ligase_M"/>
    <property type="match status" value="1"/>
</dbReference>
<feature type="binding site" evidence="19">
    <location>
        <begin position="109"/>
        <end position="115"/>
    </location>
    <ligand>
        <name>ATP</name>
        <dbReference type="ChEBI" id="CHEBI:30616"/>
    </ligand>
</feature>
<evidence type="ECO:0000256" key="6">
    <source>
        <dbReference type="ARBA" id="ARBA00022741"/>
    </source>
</evidence>
<dbReference type="InterPro" id="IPR000713">
    <property type="entry name" value="Mur_ligase_N"/>
</dbReference>
<dbReference type="Pfam" id="PF02875">
    <property type="entry name" value="Mur_ligase_C"/>
    <property type="match status" value="1"/>
</dbReference>
<keyword evidence="3 19" id="KW-0963">Cytoplasm</keyword>
<evidence type="ECO:0000256" key="7">
    <source>
        <dbReference type="ARBA" id="ARBA00022840"/>
    </source>
</evidence>
<dbReference type="InterPro" id="IPR036565">
    <property type="entry name" value="Mur-like_cat_sf"/>
</dbReference>
<evidence type="ECO:0000256" key="16">
    <source>
        <dbReference type="ARBA" id="ARBA00075482"/>
    </source>
</evidence>
<keyword evidence="8 19" id="KW-0133">Cell shape</keyword>
<dbReference type="Gene3D" id="3.40.1390.10">
    <property type="entry name" value="MurE/MurF, N-terminal domain"/>
    <property type="match status" value="1"/>
</dbReference>
<evidence type="ECO:0000256" key="3">
    <source>
        <dbReference type="ARBA" id="ARBA00022490"/>
    </source>
</evidence>
<dbReference type="GO" id="GO:0000287">
    <property type="term" value="F:magnesium ion binding"/>
    <property type="evidence" value="ECO:0007669"/>
    <property type="project" value="UniProtKB-UniRule"/>
</dbReference>
<feature type="binding site" evidence="19">
    <location>
        <position position="451"/>
    </location>
    <ligand>
        <name>meso-2,6-diaminopimelate</name>
        <dbReference type="ChEBI" id="CHEBI:57791"/>
    </ligand>
</feature>
<dbReference type="OrthoDB" id="9800958at2"/>
<keyword evidence="25" id="KW-1185">Reference proteome</keyword>
<evidence type="ECO:0000256" key="19">
    <source>
        <dbReference type="HAMAP-Rule" id="MF_00208"/>
    </source>
</evidence>
<feature type="domain" description="Mur ligase C-terminal" evidence="22">
    <location>
        <begin position="326"/>
        <end position="453"/>
    </location>
</feature>
<dbReference type="GO" id="GO:0008360">
    <property type="term" value="P:regulation of cell shape"/>
    <property type="evidence" value="ECO:0007669"/>
    <property type="project" value="UniProtKB-KW"/>
</dbReference>
<evidence type="ECO:0000256" key="8">
    <source>
        <dbReference type="ARBA" id="ARBA00022960"/>
    </source>
</evidence>
<dbReference type="GO" id="GO:0004326">
    <property type="term" value="F:tetrahydrofolylpolyglutamate synthase activity"/>
    <property type="evidence" value="ECO:0007669"/>
    <property type="project" value="InterPro"/>
</dbReference>
<dbReference type="PANTHER" id="PTHR23135:SF4">
    <property type="entry name" value="UDP-N-ACETYLMURAMOYL-L-ALANYL-D-GLUTAMATE--2,6-DIAMINOPIMELATE LIGASE MURE HOMOLOG, CHLOROPLASTIC"/>
    <property type="match status" value="1"/>
</dbReference>
<dbReference type="Gene3D" id="3.40.1190.10">
    <property type="entry name" value="Mur-like, catalytic domain"/>
    <property type="match status" value="1"/>
</dbReference>
<evidence type="ECO:0000259" key="21">
    <source>
        <dbReference type="Pfam" id="PF01225"/>
    </source>
</evidence>
<accession>A0A1T4X1H6</accession>
<comment type="PTM">
    <text evidence="19">Carboxylation is probably crucial for Mg(2+) binding and, consequently, for the gamma-phosphate positioning of ATP.</text>
</comment>
<feature type="short sequence motif" description="Meso-diaminopimelate recognition motif" evidence="19">
    <location>
        <begin position="399"/>
        <end position="402"/>
    </location>
</feature>
<evidence type="ECO:0000256" key="11">
    <source>
        <dbReference type="ARBA" id="ARBA00023316"/>
    </source>
</evidence>
<keyword evidence="19" id="KW-0460">Magnesium</keyword>
<feature type="modified residue" description="N6-carboxylysine" evidence="19">
    <location>
        <position position="218"/>
    </location>
</feature>
<sequence length="479" mass="53141">MKISEIVKNIDYMSIIGEDREIESLSYNTSSVKPNSMFFCIEGVKTDGHIFAQKAIDSGASAIVVSKDIDINGNASIIKVKDTREAMALMSSNFYGKPSQDINIIGITGTNGKTTSTFMIKSILDAYNKKTALLGTIYNIIGDKKEEAKRTTPESMDLQKMFFDMKKEGIEYCIMEVSSHSLELKRVFDVKFKAGIFTNLTQDHLDFHGTMENYFNAKMKLFECCDIPVINVDDKYGKRAVDKLNRKIITFGIENDADVKGQDVIISEKGTNFKLKYKDESVSIGLHLPGKFNVYNALGAAAACLEMGIPLSAVKKGLENLESVPGRSEKIISKRGFTVVIDYAHTPDGIENILKTAREYTKGRLTTLFGCGGDRDKTKRPLMGKAAGELSDFCIVTSDNPRTEDPKSIIEDILPGIDKTGCAYVIIEDRKEAIKYALDNAKAGDVIVIAGKGHESYQILKEKTIHFDEREIVNELLNE</sequence>
<evidence type="ECO:0000256" key="2">
    <source>
        <dbReference type="ARBA" id="ARBA00005898"/>
    </source>
</evidence>
<dbReference type="SUPFAM" id="SSF53244">
    <property type="entry name" value="MurD-like peptide ligases, peptide-binding domain"/>
    <property type="match status" value="1"/>
</dbReference>
<dbReference type="NCBIfam" id="TIGR01085">
    <property type="entry name" value="murE"/>
    <property type="match status" value="1"/>
</dbReference>
<evidence type="ECO:0000259" key="22">
    <source>
        <dbReference type="Pfam" id="PF02875"/>
    </source>
</evidence>
<dbReference type="GO" id="GO:0009252">
    <property type="term" value="P:peptidoglycan biosynthetic process"/>
    <property type="evidence" value="ECO:0007669"/>
    <property type="project" value="UniProtKB-UniRule"/>
</dbReference>
<comment type="function">
    <text evidence="13 19">Catalyzes the addition of meso-diaminopimelic acid to the nucleotide precursor UDP-N-acetylmuramoyl-L-alanyl-D-glutamate (UMAG) in the biosynthesis of bacterial cell-wall peptidoglycan.</text>
</comment>
<evidence type="ECO:0000256" key="20">
    <source>
        <dbReference type="RuleBase" id="RU004135"/>
    </source>
</evidence>
<feature type="binding site" evidence="19">
    <location>
        <position position="455"/>
    </location>
    <ligand>
        <name>meso-2,6-diaminopimelate</name>
        <dbReference type="ChEBI" id="CHEBI:57791"/>
    </ligand>
</feature>
<dbReference type="Gene3D" id="3.90.190.20">
    <property type="entry name" value="Mur ligase, C-terminal domain"/>
    <property type="match status" value="1"/>
</dbReference>
<evidence type="ECO:0000256" key="4">
    <source>
        <dbReference type="ARBA" id="ARBA00022598"/>
    </source>
</evidence>
<dbReference type="SUPFAM" id="SSF63418">
    <property type="entry name" value="MurE/MurF N-terminal domain"/>
    <property type="match status" value="1"/>
</dbReference>
<dbReference type="PROSITE" id="PS01011">
    <property type="entry name" value="FOLYLPOLYGLU_SYNT_1"/>
    <property type="match status" value="1"/>
</dbReference>
<dbReference type="EMBL" id="FUYH01000005">
    <property type="protein sequence ID" value="SKA83406.1"/>
    <property type="molecule type" value="Genomic_DNA"/>
</dbReference>
<evidence type="ECO:0000256" key="5">
    <source>
        <dbReference type="ARBA" id="ARBA00022618"/>
    </source>
</evidence>
<keyword evidence="10 19" id="KW-0131">Cell cycle</keyword>
<evidence type="ECO:0000259" key="23">
    <source>
        <dbReference type="Pfam" id="PF08245"/>
    </source>
</evidence>
<comment type="similarity">
    <text evidence="2 19">Belongs to the MurCDEF family. MurE subfamily.</text>
</comment>
<dbReference type="GO" id="GO:0071555">
    <property type="term" value="P:cell wall organization"/>
    <property type="evidence" value="ECO:0007669"/>
    <property type="project" value="UniProtKB-KW"/>
</dbReference>
<feature type="domain" description="Mur ligase central" evidence="23">
    <location>
        <begin position="107"/>
        <end position="304"/>
    </location>
</feature>